<protein>
    <submittedName>
        <fullName evidence="2">Uncharacterized protein</fullName>
    </submittedName>
</protein>
<reference evidence="2 3" key="1">
    <citation type="submission" date="2015-02" db="EMBL/GenBank/DDBJ databases">
        <title>Evolution of amylase-binding proteins of oral streptococcal species.</title>
        <authorList>
            <person name="Haase E.M."/>
        </authorList>
    </citation>
    <scope>NUCLEOTIDE SEQUENCE [LARGE SCALE GENOMIC DNA]</scope>
    <source>
        <strain evidence="2 3">UC921A</strain>
    </source>
</reference>
<feature type="transmembrane region" description="Helical" evidence="1">
    <location>
        <begin position="6"/>
        <end position="28"/>
    </location>
</feature>
<proteinExistence type="predicted"/>
<dbReference type="EMBL" id="JYGT01000005">
    <property type="protein sequence ID" value="KJQ77971.1"/>
    <property type="molecule type" value="Genomic_DNA"/>
</dbReference>
<evidence type="ECO:0000313" key="2">
    <source>
        <dbReference type="EMBL" id="KJQ77971.1"/>
    </source>
</evidence>
<comment type="caution">
    <text evidence="2">The sequence shown here is derived from an EMBL/GenBank/DDBJ whole genome shotgun (WGS) entry which is preliminary data.</text>
</comment>
<keyword evidence="1" id="KW-0472">Membrane</keyword>
<name>A0A0F2E854_9STRE</name>
<dbReference type="AlphaFoldDB" id="A0A0F2E854"/>
<evidence type="ECO:0000313" key="3">
    <source>
        <dbReference type="Proteomes" id="UP000033489"/>
    </source>
</evidence>
<dbReference type="Proteomes" id="UP000033489">
    <property type="component" value="Unassembled WGS sequence"/>
</dbReference>
<keyword evidence="1" id="KW-1133">Transmembrane helix</keyword>
<organism evidence="2 3">
    <name type="scientific">Streptococcus infantis</name>
    <dbReference type="NCBI Taxonomy" id="68892"/>
    <lineage>
        <taxon>Bacteria</taxon>
        <taxon>Bacillati</taxon>
        <taxon>Bacillota</taxon>
        <taxon>Bacilli</taxon>
        <taxon>Lactobacillales</taxon>
        <taxon>Streptococcaceae</taxon>
        <taxon>Streptococcus</taxon>
    </lineage>
</organism>
<evidence type="ECO:0000256" key="1">
    <source>
        <dbReference type="SAM" id="Phobius"/>
    </source>
</evidence>
<gene>
    <name evidence="2" type="ORF">TZ94_00383</name>
</gene>
<accession>A0A0F2E854</accession>
<sequence>MSTDSLLVGVIVTGVTVGMYLAVAVLIASAGASPFLSRPTGAVRDKVTPLAVPVNPGSGTNVTFPVNSSR</sequence>
<keyword evidence="1" id="KW-0812">Transmembrane</keyword>